<name>A0A8S3Z564_9EUPU</name>
<feature type="compositionally biased region" description="Basic and acidic residues" evidence="1">
    <location>
        <begin position="350"/>
        <end position="364"/>
    </location>
</feature>
<proteinExistence type="predicted"/>
<sequence>MTLSGEEDGLVAEATQSLLDFAQTKGHRIQTVTHMTKNQLADFLRDFYMKVKVKNDDSLTLKDLRAGLHKFFLDECNIDILRDRSFEPANATFDLALRANPRKCHRMRIEMDDLKKIYLSEAVDTNKPDSLQNKVFFDISLYICNKGKEHFRGMKKNDFDVSTDIHGRRYVWLKDNTVPREDELPLKLKLKRSLDEEPPAYQVGDRMYERPGDPRCPLSSFLKYVTHLHPMTDAFWQRPKRSVSQSDYVWYDHAPLGSSTLTKIMQRISLQAGLSDNYTNYSIRSACIPLVEAVCEEALQAENGGAPPTNLISSVDIIKPADALMSHSASEDLSSDDSMSQTPEVHVNNKNHDNRKQAMGKDKPLGISKSMESSSFEADDADLLGLMQAKTQVLDLIRSLMVKDIQKFVDWLKTVRVQYSNGELIVLCSPVEKSSVEPILDDPNSDRNGLVPQVNDDGHPFKKSGSLDLSERRSCLKKESSLKDEGFGDKFELQDLSGTTVKHVEFSCLSGVYCSAEELGPVKISIPSHDTVLVTGITENLQVMLHKKRGPVFTQQPLPDRIFCSEHEMDVAEMVAILETGNHRTRHRSINSNISSSSSSISSSCLNNYHMTESQTKHQLTVLQNHASPIMVSIPAAHSPTVSSLSAREHFKDNRNKSVGCLDQPPLMSQGATLKRVSSTGTPVLKRQANVNDSSMYPENLTVKRVCEEIQATNLSMKPLKKVETAEAKKARADRLSDSLRYHQEILQNSPLIKRPGERNFSGFRHCYANTVTSAVKAEPLDTSYS</sequence>
<dbReference type="Proteomes" id="UP000678393">
    <property type="component" value="Unassembled WGS sequence"/>
</dbReference>
<feature type="region of interest" description="Disordered" evidence="1">
    <location>
        <begin position="438"/>
        <end position="466"/>
    </location>
</feature>
<reference evidence="2" key="1">
    <citation type="submission" date="2021-04" db="EMBL/GenBank/DDBJ databases">
        <authorList>
            <consortium name="Molecular Ecology Group"/>
        </authorList>
    </citation>
    <scope>NUCLEOTIDE SEQUENCE</scope>
</reference>
<dbReference type="PANTHER" id="PTHR21446:SF6">
    <property type="entry name" value="MITOCHONDRIAL ANTIVIRAL-SIGNALING PROTEIN"/>
    <property type="match status" value="1"/>
</dbReference>
<accession>A0A8S3Z564</accession>
<comment type="caution">
    <text evidence="2">The sequence shown here is derived from an EMBL/GenBank/DDBJ whole genome shotgun (WGS) entry which is preliminary data.</text>
</comment>
<gene>
    <name evidence="2" type="ORF">CUNI_LOCUS8673</name>
</gene>
<feature type="region of interest" description="Disordered" evidence="1">
    <location>
        <begin position="328"/>
        <end position="364"/>
    </location>
</feature>
<evidence type="ECO:0000313" key="2">
    <source>
        <dbReference type="EMBL" id="CAG5123115.1"/>
    </source>
</evidence>
<evidence type="ECO:0008006" key="4">
    <source>
        <dbReference type="Google" id="ProtNLM"/>
    </source>
</evidence>
<dbReference type="InterPro" id="IPR052787">
    <property type="entry name" value="MAVS"/>
</dbReference>
<organism evidence="2 3">
    <name type="scientific">Candidula unifasciata</name>
    <dbReference type="NCBI Taxonomy" id="100452"/>
    <lineage>
        <taxon>Eukaryota</taxon>
        <taxon>Metazoa</taxon>
        <taxon>Spiralia</taxon>
        <taxon>Lophotrochozoa</taxon>
        <taxon>Mollusca</taxon>
        <taxon>Gastropoda</taxon>
        <taxon>Heterobranchia</taxon>
        <taxon>Euthyneura</taxon>
        <taxon>Panpulmonata</taxon>
        <taxon>Eupulmonata</taxon>
        <taxon>Stylommatophora</taxon>
        <taxon>Helicina</taxon>
        <taxon>Helicoidea</taxon>
        <taxon>Geomitridae</taxon>
        <taxon>Candidula</taxon>
    </lineage>
</organism>
<evidence type="ECO:0000313" key="3">
    <source>
        <dbReference type="Proteomes" id="UP000678393"/>
    </source>
</evidence>
<evidence type="ECO:0000256" key="1">
    <source>
        <dbReference type="SAM" id="MobiDB-lite"/>
    </source>
</evidence>
<dbReference type="AlphaFoldDB" id="A0A8S3Z564"/>
<dbReference type="EMBL" id="CAJHNH020001446">
    <property type="protein sequence ID" value="CAG5123115.1"/>
    <property type="molecule type" value="Genomic_DNA"/>
</dbReference>
<feature type="compositionally biased region" description="Polar residues" evidence="1">
    <location>
        <begin position="328"/>
        <end position="343"/>
    </location>
</feature>
<dbReference type="PANTHER" id="PTHR21446">
    <property type="entry name" value="DUF3504 DOMAIN-CONTAINING PROTEIN"/>
    <property type="match status" value="1"/>
</dbReference>
<dbReference type="OrthoDB" id="2434995at2759"/>
<protein>
    <recommendedName>
        <fullName evidence="4">DUF3504 domain-containing protein</fullName>
    </recommendedName>
</protein>
<keyword evidence="3" id="KW-1185">Reference proteome</keyword>